<comment type="subcellular location">
    <subcellularLocation>
        <location evidence="1">Cell membrane</location>
        <topology evidence="1">Multi-pass membrane protein</topology>
    </subcellularLocation>
</comment>
<keyword evidence="3 7" id="KW-0812">Transmembrane</keyword>
<comment type="caution">
    <text evidence="8">The sequence shown here is derived from an EMBL/GenBank/DDBJ whole genome shotgun (WGS) entry which is preliminary data.</text>
</comment>
<feature type="region of interest" description="Disordered" evidence="6">
    <location>
        <begin position="440"/>
        <end position="479"/>
    </location>
</feature>
<evidence type="ECO:0000313" key="8">
    <source>
        <dbReference type="EMBL" id="MBB2890187.1"/>
    </source>
</evidence>
<feature type="transmembrane region" description="Helical" evidence="7">
    <location>
        <begin position="809"/>
        <end position="831"/>
    </location>
</feature>
<feature type="transmembrane region" description="Helical" evidence="7">
    <location>
        <begin position="90"/>
        <end position="113"/>
    </location>
</feature>
<feature type="transmembrane region" description="Helical" evidence="7">
    <location>
        <begin position="357"/>
        <end position="378"/>
    </location>
</feature>
<proteinExistence type="predicted"/>
<evidence type="ECO:0000256" key="1">
    <source>
        <dbReference type="ARBA" id="ARBA00004651"/>
    </source>
</evidence>
<feature type="transmembrane region" description="Helical" evidence="7">
    <location>
        <begin position="119"/>
        <end position="139"/>
    </location>
</feature>
<evidence type="ECO:0000256" key="3">
    <source>
        <dbReference type="ARBA" id="ARBA00022692"/>
    </source>
</evidence>
<feature type="transmembrane region" description="Helical" evidence="7">
    <location>
        <begin position="664"/>
        <end position="687"/>
    </location>
</feature>
<keyword evidence="5 7" id="KW-0472">Membrane</keyword>
<name>A0A839MYE5_9MICO</name>
<feature type="transmembrane region" description="Helical" evidence="7">
    <location>
        <begin position="151"/>
        <end position="172"/>
    </location>
</feature>
<accession>A0A839MYE5</accession>
<dbReference type="InterPro" id="IPR050833">
    <property type="entry name" value="Poly_Biosynth_Transport"/>
</dbReference>
<feature type="transmembrane region" description="Helical" evidence="7">
    <location>
        <begin position="20"/>
        <end position="37"/>
    </location>
</feature>
<feature type="transmembrane region" description="Helical" evidence="7">
    <location>
        <begin position="693"/>
        <end position="712"/>
    </location>
</feature>
<feature type="transmembrane region" description="Helical" evidence="7">
    <location>
        <begin position="607"/>
        <end position="626"/>
    </location>
</feature>
<feature type="transmembrane region" description="Helical" evidence="7">
    <location>
        <begin position="564"/>
        <end position="586"/>
    </location>
</feature>
<feature type="transmembrane region" description="Helical" evidence="7">
    <location>
        <begin position="221"/>
        <end position="253"/>
    </location>
</feature>
<keyword evidence="9" id="KW-1185">Reference proteome</keyword>
<reference evidence="8 9" key="1">
    <citation type="submission" date="2020-08" db="EMBL/GenBank/DDBJ databases">
        <title>Sequencing the genomes of 1000 actinobacteria strains.</title>
        <authorList>
            <person name="Klenk H.-P."/>
        </authorList>
    </citation>
    <scope>NUCLEOTIDE SEQUENCE [LARGE SCALE GENOMIC DNA]</scope>
    <source>
        <strain evidence="8 9">DSM 105369</strain>
    </source>
</reference>
<feature type="transmembrane region" description="Helical" evidence="7">
    <location>
        <begin position="902"/>
        <end position="923"/>
    </location>
</feature>
<evidence type="ECO:0000256" key="7">
    <source>
        <dbReference type="SAM" id="Phobius"/>
    </source>
</evidence>
<organism evidence="8 9">
    <name type="scientific">Flexivirga oryzae</name>
    <dbReference type="NCBI Taxonomy" id="1794944"/>
    <lineage>
        <taxon>Bacteria</taxon>
        <taxon>Bacillati</taxon>
        <taxon>Actinomycetota</taxon>
        <taxon>Actinomycetes</taxon>
        <taxon>Micrococcales</taxon>
        <taxon>Dermacoccaceae</taxon>
        <taxon>Flexivirga</taxon>
    </lineage>
</organism>
<dbReference type="RefSeq" id="WP_183318091.1">
    <property type="nucleotide sequence ID" value="NZ_JACHVQ010000001.1"/>
</dbReference>
<feature type="transmembrane region" description="Helical" evidence="7">
    <location>
        <begin position="398"/>
        <end position="426"/>
    </location>
</feature>
<evidence type="ECO:0000256" key="4">
    <source>
        <dbReference type="ARBA" id="ARBA00022989"/>
    </source>
</evidence>
<feature type="transmembrane region" description="Helical" evidence="7">
    <location>
        <begin position="771"/>
        <end position="797"/>
    </location>
</feature>
<evidence type="ECO:0000256" key="6">
    <source>
        <dbReference type="SAM" id="MobiDB-lite"/>
    </source>
</evidence>
<dbReference type="PANTHER" id="PTHR30250:SF11">
    <property type="entry name" value="O-ANTIGEN TRANSPORTER-RELATED"/>
    <property type="match status" value="1"/>
</dbReference>
<feature type="transmembrane region" description="Helical" evidence="7">
    <location>
        <begin position="632"/>
        <end position="652"/>
    </location>
</feature>
<feature type="transmembrane region" description="Helical" evidence="7">
    <location>
        <begin position="529"/>
        <end position="552"/>
    </location>
</feature>
<keyword evidence="4 7" id="KW-1133">Transmembrane helix</keyword>
<evidence type="ECO:0000313" key="9">
    <source>
        <dbReference type="Proteomes" id="UP000559182"/>
    </source>
</evidence>
<protein>
    <submittedName>
        <fullName evidence="8">Uncharacterized protein</fullName>
    </submittedName>
</protein>
<feature type="transmembrane region" description="Helical" evidence="7">
    <location>
        <begin position="265"/>
        <end position="285"/>
    </location>
</feature>
<dbReference type="GO" id="GO:0005886">
    <property type="term" value="C:plasma membrane"/>
    <property type="evidence" value="ECO:0007669"/>
    <property type="project" value="UniProtKB-SubCell"/>
</dbReference>
<feature type="transmembrane region" description="Helical" evidence="7">
    <location>
        <begin position="874"/>
        <end position="896"/>
    </location>
</feature>
<dbReference type="PANTHER" id="PTHR30250">
    <property type="entry name" value="PST FAMILY PREDICTED COLANIC ACID TRANSPORTER"/>
    <property type="match status" value="1"/>
</dbReference>
<evidence type="ECO:0000256" key="5">
    <source>
        <dbReference type="ARBA" id="ARBA00023136"/>
    </source>
</evidence>
<evidence type="ECO:0000256" key="2">
    <source>
        <dbReference type="ARBA" id="ARBA00022475"/>
    </source>
</evidence>
<sequence length="953" mass="100724">MMTRLSTTARADGVLLDRSALRRVGFYIALLGVPFFLEASSSGSISLPSDASVAENQQAGLIAAPMSLALSVILLIETKSRRRRAGYTDLPSFCIGVFVFVNFVAFVVGGLVYGVSSLAGAYLVQTLIPMLAYVAARRVAQFPTAWLKNTLFRFAWVPLLCFGLVAMTTLSHGGRPWLDVGDHIGPLPIPQSQRYLPTVMAFALVMYARSRLMVRFTIGRAAVVVASTVFLAASHSRTGLVIVGVGIFAFILFDPRGRGLKRLTVLLGVCLAAGMLWFALGSADLQNGPTALSRISGQNASANTSSTLREGALVESITETFTSPLGRMYQPTTDQSLGGTTSAYARVTNSENQIGDFGLKAGPIAVLALALAFGNILLRARRALARADDSAPELEGLWIAAIATLIGAALTQLVLAEAYTGVMLWFAFGILHQRAVDAEAASQTTSPARGRADRLSSRRTAATRLRREPASMLSAKRPGIPGSRTVLSFATTVHSSPTAVISMPRATRPRERHLSYAAVRRLALRGDGAVLSSLLQQGALFISGIGSAWLIGNMGRGELAYGTTISSVAGIFAIGGWAPAATLGVAGQWGQSDRVLGLLRPIVVRRAIVSVLLAGIGMVPFLGKLGHATVPILVGTAASAMGVVALQFLVGIAQGEGRATWANIVKAGISLSYAIPIVILALVKFVIGGHVSTGAVAWAWAASWAIPIGYALKFVRPGTRSRVTPEEKNLLLSMRSYSRAAFLGSIALFELLRVDVLLGMVILSTAGLGNYVMASSFTGLLKALGQAFGVSILSVAARSQNVVLIERRLWRYCLLIAAFSVLAGAAMWPIFRWVLPVEFRSSFVAAILLVAASAATALRRVLVEFAKGANKPIGGSLAEVVFVISIGGLLLMPGGIPRSANGLALATLLACLCSLLISSWVALRARNALRASRGPEFGTPALPEQFYRDDRHA</sequence>
<dbReference type="AlphaFoldDB" id="A0A839MYE5"/>
<feature type="transmembrane region" description="Helical" evidence="7">
    <location>
        <begin position="740"/>
        <end position="765"/>
    </location>
</feature>
<dbReference type="EMBL" id="JACHVQ010000001">
    <property type="protein sequence ID" value="MBB2890187.1"/>
    <property type="molecule type" value="Genomic_DNA"/>
</dbReference>
<feature type="transmembrane region" description="Helical" evidence="7">
    <location>
        <begin position="843"/>
        <end position="862"/>
    </location>
</feature>
<dbReference type="Proteomes" id="UP000559182">
    <property type="component" value="Unassembled WGS sequence"/>
</dbReference>
<keyword evidence="2" id="KW-1003">Cell membrane</keyword>
<gene>
    <name evidence="8" type="ORF">FHU39_000171</name>
</gene>
<feature type="transmembrane region" description="Helical" evidence="7">
    <location>
        <begin position="57"/>
        <end position="78"/>
    </location>
</feature>